<dbReference type="PANTHER" id="PTHR43020">
    <property type="entry name" value="CDK5 REGULATORY SUBUNIT-ASSOCIATED PROTEIN 1"/>
    <property type="match status" value="1"/>
</dbReference>
<organism evidence="2">
    <name type="scientific">Streptomyces sp. SID7499</name>
    <dbReference type="NCBI Taxonomy" id="2706086"/>
    <lineage>
        <taxon>Bacteria</taxon>
        <taxon>Bacillati</taxon>
        <taxon>Actinomycetota</taxon>
        <taxon>Actinomycetes</taxon>
        <taxon>Kitasatosporales</taxon>
        <taxon>Streptomycetaceae</taxon>
        <taxon>Streptomyces</taxon>
    </lineage>
</organism>
<dbReference type="AlphaFoldDB" id="A0A6G3WU15"/>
<dbReference type="InterPro" id="IPR058240">
    <property type="entry name" value="rSAM_sf"/>
</dbReference>
<feature type="non-terminal residue" evidence="2">
    <location>
        <position position="125"/>
    </location>
</feature>
<accession>A0A6G3WU15</accession>
<feature type="domain" description="Radical SAM core" evidence="1">
    <location>
        <begin position="1"/>
        <end position="116"/>
    </location>
</feature>
<dbReference type="InterPro" id="IPR023404">
    <property type="entry name" value="rSAM_horseshoe"/>
</dbReference>
<evidence type="ECO:0000313" key="2">
    <source>
        <dbReference type="EMBL" id="NEE08907.1"/>
    </source>
</evidence>
<dbReference type="EMBL" id="JAAGMN010002078">
    <property type="protein sequence ID" value="NEE08907.1"/>
    <property type="molecule type" value="Genomic_DNA"/>
</dbReference>
<dbReference type="SUPFAM" id="SSF102114">
    <property type="entry name" value="Radical SAM enzymes"/>
    <property type="match status" value="1"/>
</dbReference>
<dbReference type="GO" id="GO:0005829">
    <property type="term" value="C:cytosol"/>
    <property type="evidence" value="ECO:0007669"/>
    <property type="project" value="TreeGrafter"/>
</dbReference>
<feature type="non-terminal residue" evidence="2">
    <location>
        <position position="1"/>
    </location>
</feature>
<dbReference type="GO" id="GO:0035597">
    <property type="term" value="F:tRNA-2-methylthio-N(6)-dimethylallyladenosine(37) synthase activity"/>
    <property type="evidence" value="ECO:0007669"/>
    <property type="project" value="TreeGrafter"/>
</dbReference>
<protein>
    <submittedName>
        <fullName evidence="2">Radical SAM protein</fullName>
    </submittedName>
</protein>
<dbReference type="PROSITE" id="PS51918">
    <property type="entry name" value="RADICAL_SAM"/>
    <property type="match status" value="1"/>
</dbReference>
<proteinExistence type="predicted"/>
<reference evidence="2" key="1">
    <citation type="submission" date="2020-01" db="EMBL/GenBank/DDBJ databases">
        <title>Insect and environment-associated Actinomycetes.</title>
        <authorList>
            <person name="Currrie C."/>
            <person name="Chevrette M."/>
            <person name="Carlson C."/>
            <person name="Stubbendieck R."/>
            <person name="Wendt-Pienkowski E."/>
        </authorList>
    </citation>
    <scope>NUCLEOTIDE SEQUENCE</scope>
    <source>
        <strain evidence="2">SID7499</strain>
    </source>
</reference>
<dbReference type="PANTHER" id="PTHR43020:SF2">
    <property type="entry name" value="MITOCHONDRIAL TRNA METHYLTHIOTRANSFERASE CDK5RAP1"/>
    <property type="match status" value="1"/>
</dbReference>
<evidence type="ECO:0000259" key="1">
    <source>
        <dbReference type="PROSITE" id="PS51918"/>
    </source>
</evidence>
<name>A0A6G3WU15_9ACTN</name>
<gene>
    <name evidence="2" type="ORF">G3M58_20940</name>
</gene>
<sequence>QLHMPMQSGSDSILKAMRRSYRQERFLGIIEKVRAAMPDAAISTDIIVGFPGETEEDFEQTMHAVREARFANAFTFQYSKRPGTPAADMDGQIPKEVVQERYMRLSALQEQISWDENKKQVGRTL</sequence>
<dbReference type="InterPro" id="IPR007197">
    <property type="entry name" value="rSAM"/>
</dbReference>
<comment type="caution">
    <text evidence="2">The sequence shown here is derived from an EMBL/GenBank/DDBJ whole genome shotgun (WGS) entry which is preliminary data.</text>
</comment>
<dbReference type="GO" id="GO:0051539">
    <property type="term" value="F:4 iron, 4 sulfur cluster binding"/>
    <property type="evidence" value="ECO:0007669"/>
    <property type="project" value="TreeGrafter"/>
</dbReference>
<dbReference type="Pfam" id="PF04055">
    <property type="entry name" value="Radical_SAM"/>
    <property type="match status" value="1"/>
</dbReference>
<dbReference type="Gene3D" id="3.80.30.20">
    <property type="entry name" value="tm_1862 like domain"/>
    <property type="match status" value="1"/>
</dbReference>